<protein>
    <recommendedName>
        <fullName evidence="3">DUF4283 domain-containing protein</fullName>
    </recommendedName>
</protein>
<name>A0ABD3H4Q6_9MARC</name>
<comment type="caution">
    <text evidence="1">The sequence shown here is derived from an EMBL/GenBank/DDBJ whole genome shotgun (WGS) entry which is preliminary data.</text>
</comment>
<proteinExistence type="predicted"/>
<reference evidence="1 2" key="1">
    <citation type="submission" date="2024-09" db="EMBL/GenBank/DDBJ databases">
        <title>Chromosome-scale assembly of Riccia sorocarpa.</title>
        <authorList>
            <person name="Paukszto L."/>
        </authorList>
    </citation>
    <scope>NUCLEOTIDE SEQUENCE [LARGE SCALE GENOMIC DNA]</scope>
    <source>
        <strain evidence="1">LP-2024</strain>
        <tissue evidence="1">Aerial parts of the thallus</tissue>
    </source>
</reference>
<accession>A0ABD3H4Q6</accession>
<organism evidence="1 2">
    <name type="scientific">Riccia sorocarpa</name>
    <dbReference type="NCBI Taxonomy" id="122646"/>
    <lineage>
        <taxon>Eukaryota</taxon>
        <taxon>Viridiplantae</taxon>
        <taxon>Streptophyta</taxon>
        <taxon>Embryophyta</taxon>
        <taxon>Marchantiophyta</taxon>
        <taxon>Marchantiopsida</taxon>
        <taxon>Marchantiidae</taxon>
        <taxon>Marchantiales</taxon>
        <taxon>Ricciaceae</taxon>
        <taxon>Riccia</taxon>
    </lineage>
</organism>
<evidence type="ECO:0008006" key="3">
    <source>
        <dbReference type="Google" id="ProtNLM"/>
    </source>
</evidence>
<keyword evidence="2" id="KW-1185">Reference proteome</keyword>
<sequence length="204" mass="22689">MASGICVARVEQVGDSEDVRRRGEARFQAGPSNWGQDEAVGPDHLSEVEDWSIGISWNMIAQKMEGIEVSADNVEGVEGNIRVIELDMENAASKIGRLRKTAILLQALESSSSRDHVVSWIRETTVIKHSVGISQVKELSRKEFLIVFASEADKRRVLGNAPSFLDGKLMIFFEWAEKDLVKQSAHLRAAWVEQKGVPSHTESF</sequence>
<evidence type="ECO:0000313" key="1">
    <source>
        <dbReference type="EMBL" id="KAL3686493.1"/>
    </source>
</evidence>
<evidence type="ECO:0000313" key="2">
    <source>
        <dbReference type="Proteomes" id="UP001633002"/>
    </source>
</evidence>
<dbReference type="AlphaFoldDB" id="A0ABD3H4Q6"/>
<dbReference type="EMBL" id="JBJQOH010000005">
    <property type="protein sequence ID" value="KAL3686493.1"/>
    <property type="molecule type" value="Genomic_DNA"/>
</dbReference>
<gene>
    <name evidence="1" type="ORF">R1sor_009067</name>
</gene>
<dbReference type="Proteomes" id="UP001633002">
    <property type="component" value="Unassembled WGS sequence"/>
</dbReference>